<protein>
    <submittedName>
        <fullName evidence="1">Uncharacterized protein</fullName>
    </submittedName>
</protein>
<evidence type="ECO:0000313" key="1">
    <source>
        <dbReference type="EMBL" id="KKN39833.1"/>
    </source>
</evidence>
<sequence length="66" mass="7458">MIFSDIEIAAICKISYERAQKHKKLQFEFAELAGYVDNEVLYKVYTYAFASGFVLGKKVTKLKGGS</sequence>
<dbReference type="EMBL" id="LAZR01001741">
    <property type="protein sequence ID" value="KKN39833.1"/>
    <property type="molecule type" value="Genomic_DNA"/>
</dbReference>
<comment type="caution">
    <text evidence="1">The sequence shown here is derived from an EMBL/GenBank/DDBJ whole genome shotgun (WGS) entry which is preliminary data.</text>
</comment>
<reference evidence="1" key="1">
    <citation type="journal article" date="2015" name="Nature">
        <title>Complex archaea that bridge the gap between prokaryotes and eukaryotes.</title>
        <authorList>
            <person name="Spang A."/>
            <person name="Saw J.H."/>
            <person name="Jorgensen S.L."/>
            <person name="Zaremba-Niedzwiedzka K."/>
            <person name="Martijn J."/>
            <person name="Lind A.E."/>
            <person name="van Eijk R."/>
            <person name="Schleper C."/>
            <person name="Guy L."/>
            <person name="Ettema T.J."/>
        </authorList>
    </citation>
    <scope>NUCLEOTIDE SEQUENCE</scope>
</reference>
<gene>
    <name evidence="1" type="ORF">LCGC14_0739450</name>
</gene>
<dbReference type="AlphaFoldDB" id="A0A0F9TEF5"/>
<accession>A0A0F9TEF5</accession>
<proteinExistence type="predicted"/>
<organism evidence="1">
    <name type="scientific">marine sediment metagenome</name>
    <dbReference type="NCBI Taxonomy" id="412755"/>
    <lineage>
        <taxon>unclassified sequences</taxon>
        <taxon>metagenomes</taxon>
        <taxon>ecological metagenomes</taxon>
    </lineage>
</organism>
<name>A0A0F9TEF5_9ZZZZ</name>